<reference evidence="7 8" key="1">
    <citation type="journal article" date="2018" name="Nat. Biotechnol.">
        <title>A standardized bacterial taxonomy based on genome phylogeny substantially revises the tree of life.</title>
        <authorList>
            <person name="Parks D.H."/>
            <person name="Chuvochina M."/>
            <person name="Waite D.W."/>
            <person name="Rinke C."/>
            <person name="Skarshewski A."/>
            <person name="Chaumeil P.A."/>
            <person name="Hugenholtz P."/>
        </authorList>
    </citation>
    <scope>NUCLEOTIDE SEQUENCE [LARGE SCALE GENOMIC DNA]</scope>
    <source>
        <strain evidence="7">UBA11978</strain>
    </source>
</reference>
<dbReference type="InterPro" id="IPR036397">
    <property type="entry name" value="RNaseH_sf"/>
</dbReference>
<gene>
    <name evidence="7" type="ORF">DCW74_19550</name>
</gene>
<dbReference type="PANTHER" id="PTHR10133">
    <property type="entry name" value="DNA POLYMERASE I"/>
    <property type="match status" value="1"/>
</dbReference>
<feature type="domain" description="DNA-directed DNA polymerase family A palm" evidence="6">
    <location>
        <begin position="328"/>
        <end position="529"/>
    </location>
</feature>
<protein>
    <recommendedName>
        <fullName evidence="3">DNA-directed DNA polymerase</fullName>
        <ecNumber evidence="3">2.7.7.7</ecNumber>
    </recommendedName>
</protein>
<dbReference type="SMART" id="SM00482">
    <property type="entry name" value="POLAc"/>
    <property type="match status" value="1"/>
</dbReference>
<sequence>KQTVTYGPDSIDSALEHLNRGHVLIGHNIIFYDLPVLRKLTDFKLNAHVIDTLVCTRFIWPKEILYDLDINHYPQVPAKFKGAAGLKAWGYRLGSKKINFKDFSEYSQEMLDYCVQDVAVNNLLYQHICRQHIAQSAYQLEHQLALAIERQIRSGFSFDVDQCYVLVDALESRKEELEVELKQIFPPTETKEWFTPKVNNAKRGYIKGQPFCKVHTTEFNPGSRQQIAERLRDKYNWEPTKTTDKGNPVLDDEVLAELPYPEAKTLAEYMLLKKRLGQIKDGRNAWLKLVSEDDVIHGDVITNGCITGRASHKNPNMAQVPGVYSPYGKECRALFKAPRGYTLIGCDAKALELRCLAGYLALWDNGAYGDVVIDENQDIHSYNQQMFGVGSRDISKRLLYGILYGCGYAKAGSIINPQEKNQERLIATGRSAIESFMAGVPALAKLKENLAINLSDRGYLIGLDRRPLHCRSDFKALNVLLQSAGGIIMKQVVINIHEAFTQAGLQYGMDWQQHGFIHDEIQLSTLPQHTDTVKDLLLQSFIDAGEYFEFKCKIEGDVKTGISWADTH</sequence>
<evidence type="ECO:0000256" key="4">
    <source>
        <dbReference type="ARBA" id="ARBA00022705"/>
    </source>
</evidence>
<organism evidence="7 8">
    <name type="scientific">Alteromonas australica</name>
    <dbReference type="NCBI Taxonomy" id="589873"/>
    <lineage>
        <taxon>Bacteria</taxon>
        <taxon>Pseudomonadati</taxon>
        <taxon>Pseudomonadota</taxon>
        <taxon>Gammaproteobacteria</taxon>
        <taxon>Alteromonadales</taxon>
        <taxon>Alteromonadaceae</taxon>
        <taxon>Alteromonas/Salinimonas group</taxon>
        <taxon>Alteromonas</taxon>
    </lineage>
</organism>
<proteinExistence type="inferred from homology"/>
<dbReference type="Proteomes" id="UP000263517">
    <property type="component" value="Unassembled WGS sequence"/>
</dbReference>
<feature type="non-terminal residue" evidence="7">
    <location>
        <position position="1"/>
    </location>
</feature>
<dbReference type="GO" id="GO:0006261">
    <property type="term" value="P:DNA-templated DNA replication"/>
    <property type="evidence" value="ECO:0007669"/>
    <property type="project" value="InterPro"/>
</dbReference>
<accession>A0A350P9F1</accession>
<dbReference type="InterPro" id="IPR012337">
    <property type="entry name" value="RNaseH-like_sf"/>
</dbReference>
<evidence type="ECO:0000256" key="1">
    <source>
        <dbReference type="ARBA" id="ARBA00007705"/>
    </source>
</evidence>
<dbReference type="SUPFAM" id="SSF53098">
    <property type="entry name" value="Ribonuclease H-like"/>
    <property type="match status" value="1"/>
</dbReference>
<dbReference type="PANTHER" id="PTHR10133:SF27">
    <property type="entry name" value="DNA POLYMERASE NU"/>
    <property type="match status" value="1"/>
</dbReference>
<dbReference type="Pfam" id="PF00476">
    <property type="entry name" value="DNA_pol_A"/>
    <property type="match status" value="1"/>
</dbReference>
<dbReference type="Gene3D" id="1.20.1060.10">
    <property type="entry name" value="Taq DNA Polymerase, Chain T, domain 4"/>
    <property type="match status" value="1"/>
</dbReference>
<dbReference type="InterPro" id="IPR002298">
    <property type="entry name" value="DNA_polymerase_A"/>
</dbReference>
<dbReference type="SUPFAM" id="SSF56672">
    <property type="entry name" value="DNA/RNA polymerases"/>
    <property type="match status" value="1"/>
</dbReference>
<evidence type="ECO:0000256" key="2">
    <source>
        <dbReference type="ARBA" id="ARBA00011541"/>
    </source>
</evidence>
<comment type="subunit">
    <text evidence="2">Single-chain monomer with multiple functions.</text>
</comment>
<dbReference type="EMBL" id="DNAN01000683">
    <property type="protein sequence ID" value="HAW77918.1"/>
    <property type="molecule type" value="Genomic_DNA"/>
</dbReference>
<dbReference type="GO" id="GO:0003887">
    <property type="term" value="F:DNA-directed DNA polymerase activity"/>
    <property type="evidence" value="ECO:0007669"/>
    <property type="project" value="UniProtKB-EC"/>
</dbReference>
<dbReference type="InterPro" id="IPR001098">
    <property type="entry name" value="DNA-dir_DNA_pol_A_palm_dom"/>
</dbReference>
<comment type="catalytic activity">
    <reaction evidence="5">
        <text>DNA(n) + a 2'-deoxyribonucleoside 5'-triphosphate = DNA(n+1) + diphosphate</text>
        <dbReference type="Rhea" id="RHEA:22508"/>
        <dbReference type="Rhea" id="RHEA-COMP:17339"/>
        <dbReference type="Rhea" id="RHEA-COMP:17340"/>
        <dbReference type="ChEBI" id="CHEBI:33019"/>
        <dbReference type="ChEBI" id="CHEBI:61560"/>
        <dbReference type="ChEBI" id="CHEBI:173112"/>
        <dbReference type="EC" id="2.7.7.7"/>
    </reaction>
</comment>
<evidence type="ECO:0000313" key="7">
    <source>
        <dbReference type="EMBL" id="HAW77918.1"/>
    </source>
</evidence>
<dbReference type="Gene3D" id="3.30.70.370">
    <property type="match status" value="2"/>
</dbReference>
<comment type="caution">
    <text evidence="7">The sequence shown here is derived from an EMBL/GenBank/DDBJ whole genome shotgun (WGS) entry which is preliminary data.</text>
</comment>
<evidence type="ECO:0000313" key="8">
    <source>
        <dbReference type="Proteomes" id="UP000263517"/>
    </source>
</evidence>
<dbReference type="Gene3D" id="3.30.420.10">
    <property type="entry name" value="Ribonuclease H-like superfamily/Ribonuclease H"/>
    <property type="match status" value="1"/>
</dbReference>
<evidence type="ECO:0000256" key="5">
    <source>
        <dbReference type="ARBA" id="ARBA00049244"/>
    </source>
</evidence>
<dbReference type="AlphaFoldDB" id="A0A350P9F1"/>
<keyword evidence="4" id="KW-0235">DNA replication</keyword>
<evidence type="ECO:0000259" key="6">
    <source>
        <dbReference type="SMART" id="SM00482"/>
    </source>
</evidence>
<dbReference type="EC" id="2.7.7.7" evidence="3"/>
<comment type="similarity">
    <text evidence="1">Belongs to the DNA polymerase type-A family.</text>
</comment>
<name>A0A350P9F1_9ALTE</name>
<dbReference type="GO" id="GO:0003677">
    <property type="term" value="F:DNA binding"/>
    <property type="evidence" value="ECO:0007669"/>
    <property type="project" value="InterPro"/>
</dbReference>
<dbReference type="GO" id="GO:0006302">
    <property type="term" value="P:double-strand break repair"/>
    <property type="evidence" value="ECO:0007669"/>
    <property type="project" value="TreeGrafter"/>
</dbReference>
<evidence type="ECO:0000256" key="3">
    <source>
        <dbReference type="ARBA" id="ARBA00012417"/>
    </source>
</evidence>
<dbReference type="InterPro" id="IPR043502">
    <property type="entry name" value="DNA/RNA_pol_sf"/>
</dbReference>